<evidence type="ECO:0000313" key="6">
    <source>
        <dbReference type="Proteomes" id="UP001220530"/>
    </source>
</evidence>
<name>A0ABY7YQL1_9HYPH</name>
<dbReference type="Gene3D" id="1.10.10.60">
    <property type="entry name" value="Homeodomain-like"/>
    <property type="match status" value="2"/>
</dbReference>
<reference evidence="5 6" key="1">
    <citation type="submission" date="2023-02" db="EMBL/GenBank/DDBJ databases">
        <title>Devosia algicola sp. nov., isolated from the phycosphere of marine algae.</title>
        <authorList>
            <person name="Kim J.M."/>
            <person name="Lee J.K."/>
            <person name="Choi B.J."/>
            <person name="Bayburt H."/>
            <person name="Jeon C.O."/>
        </authorList>
    </citation>
    <scope>NUCLEOTIDE SEQUENCE [LARGE SCALE GENOMIC DNA]</scope>
    <source>
        <strain evidence="5 6">G20-9</strain>
    </source>
</reference>
<accession>A0ABY7YQL1</accession>
<dbReference type="SMART" id="SM00342">
    <property type="entry name" value="HTH_ARAC"/>
    <property type="match status" value="1"/>
</dbReference>
<evidence type="ECO:0000313" key="5">
    <source>
        <dbReference type="EMBL" id="WDR03467.1"/>
    </source>
</evidence>
<keyword evidence="6" id="KW-1185">Reference proteome</keyword>
<dbReference type="PANTHER" id="PTHR43280:SF2">
    <property type="entry name" value="HTH-TYPE TRANSCRIPTIONAL REGULATOR EXSA"/>
    <property type="match status" value="1"/>
</dbReference>
<keyword evidence="3" id="KW-0804">Transcription</keyword>
<feature type="domain" description="HTH araC/xylS-type" evidence="4">
    <location>
        <begin position="51"/>
        <end position="149"/>
    </location>
</feature>
<keyword evidence="1" id="KW-0805">Transcription regulation</keyword>
<organism evidence="5 6">
    <name type="scientific">Devosia algicola</name>
    <dbReference type="NCBI Taxonomy" id="3026418"/>
    <lineage>
        <taxon>Bacteria</taxon>
        <taxon>Pseudomonadati</taxon>
        <taxon>Pseudomonadota</taxon>
        <taxon>Alphaproteobacteria</taxon>
        <taxon>Hyphomicrobiales</taxon>
        <taxon>Devosiaceae</taxon>
        <taxon>Devosia</taxon>
    </lineage>
</organism>
<dbReference type="PANTHER" id="PTHR43280">
    <property type="entry name" value="ARAC-FAMILY TRANSCRIPTIONAL REGULATOR"/>
    <property type="match status" value="1"/>
</dbReference>
<dbReference type="Proteomes" id="UP001220530">
    <property type="component" value="Chromosome"/>
</dbReference>
<dbReference type="InterPro" id="IPR018060">
    <property type="entry name" value="HTH_AraC"/>
</dbReference>
<dbReference type="PROSITE" id="PS01124">
    <property type="entry name" value="HTH_ARAC_FAMILY_2"/>
    <property type="match status" value="1"/>
</dbReference>
<evidence type="ECO:0000256" key="2">
    <source>
        <dbReference type="ARBA" id="ARBA00023125"/>
    </source>
</evidence>
<dbReference type="Pfam" id="PF12833">
    <property type="entry name" value="HTH_18"/>
    <property type="match status" value="1"/>
</dbReference>
<dbReference type="PRINTS" id="PR00032">
    <property type="entry name" value="HTHARAC"/>
</dbReference>
<keyword evidence="2" id="KW-0238">DNA-binding</keyword>
<evidence type="ECO:0000259" key="4">
    <source>
        <dbReference type="PROSITE" id="PS01124"/>
    </source>
</evidence>
<evidence type="ECO:0000256" key="3">
    <source>
        <dbReference type="ARBA" id="ARBA00023163"/>
    </source>
</evidence>
<dbReference type="RefSeq" id="WP_282219861.1">
    <property type="nucleotide sequence ID" value="NZ_CP118246.1"/>
</dbReference>
<proteinExistence type="predicted"/>
<dbReference type="InterPro" id="IPR020449">
    <property type="entry name" value="Tscrpt_reg_AraC-type_HTH"/>
</dbReference>
<dbReference type="EMBL" id="CP118246">
    <property type="protein sequence ID" value="WDR03467.1"/>
    <property type="molecule type" value="Genomic_DNA"/>
</dbReference>
<dbReference type="PROSITE" id="PS00041">
    <property type="entry name" value="HTH_ARAC_FAMILY_1"/>
    <property type="match status" value="1"/>
</dbReference>
<gene>
    <name evidence="5" type="ORF">PSQ19_05030</name>
</gene>
<dbReference type="InterPro" id="IPR018062">
    <property type="entry name" value="HTH_AraC-typ_CS"/>
</dbReference>
<protein>
    <submittedName>
        <fullName evidence="5">Helix-turn-helix transcriptional regulator</fullName>
    </submittedName>
</protein>
<dbReference type="SUPFAM" id="SSF46689">
    <property type="entry name" value="Homeodomain-like"/>
    <property type="match status" value="2"/>
</dbReference>
<sequence>MQRLFGLLCGEMQDDTPLAHASANARIHRIALTAAGQNQIRRREHTEHPISPAIETLRQHAFNDVDLTRVAEQFSMSPATLRRKFIAATGMPPKVFQLRVRLDRAKEMLAISNFSVKAIASQVGFDDAFYFSRIFTRREGLSPSAFRKQNRRL</sequence>
<evidence type="ECO:0000256" key="1">
    <source>
        <dbReference type="ARBA" id="ARBA00023015"/>
    </source>
</evidence>
<dbReference type="InterPro" id="IPR009057">
    <property type="entry name" value="Homeodomain-like_sf"/>
</dbReference>